<dbReference type="Pfam" id="PF02597">
    <property type="entry name" value="ThiS"/>
    <property type="match status" value="1"/>
</dbReference>
<dbReference type="InterPro" id="IPR003749">
    <property type="entry name" value="ThiS/MoaD-like"/>
</dbReference>
<dbReference type="InterPro" id="IPR016155">
    <property type="entry name" value="Mopterin_synth/thiamin_S_b"/>
</dbReference>
<name>A0ABV6KJP4_9BACI</name>
<dbReference type="InterPro" id="IPR010035">
    <property type="entry name" value="Thi_S"/>
</dbReference>
<gene>
    <name evidence="1" type="primary">thiS</name>
    <name evidence="1" type="ORF">ACFFHM_24285</name>
</gene>
<protein>
    <submittedName>
        <fullName evidence="1">Sulfur carrier protein ThiS</fullName>
    </submittedName>
</protein>
<sequence length="65" mass="7450">MRLLINGEEHNVEVSTLEEIVSHFDLEPHLVVTEVEGRIIERANWSEKKLHEGMRIELVQFVGGG</sequence>
<dbReference type="RefSeq" id="WP_335963754.1">
    <property type="nucleotide sequence ID" value="NZ_JAXBLX010000061.1"/>
</dbReference>
<evidence type="ECO:0000313" key="1">
    <source>
        <dbReference type="EMBL" id="MFC0473539.1"/>
    </source>
</evidence>
<dbReference type="Gene3D" id="3.10.20.30">
    <property type="match status" value="1"/>
</dbReference>
<dbReference type="InterPro" id="IPR012675">
    <property type="entry name" value="Beta-grasp_dom_sf"/>
</dbReference>
<reference evidence="1 2" key="1">
    <citation type="submission" date="2024-09" db="EMBL/GenBank/DDBJ databases">
        <authorList>
            <person name="Sun Q."/>
            <person name="Mori K."/>
        </authorList>
    </citation>
    <scope>NUCLEOTIDE SEQUENCE [LARGE SCALE GENOMIC DNA]</scope>
    <source>
        <strain evidence="1 2">NCAIM B.02610</strain>
    </source>
</reference>
<dbReference type="SUPFAM" id="SSF54285">
    <property type="entry name" value="MoaD/ThiS"/>
    <property type="match status" value="1"/>
</dbReference>
<dbReference type="EMBL" id="JBHLUX010000094">
    <property type="protein sequence ID" value="MFC0473539.1"/>
    <property type="molecule type" value="Genomic_DNA"/>
</dbReference>
<dbReference type="PANTHER" id="PTHR34472:SF1">
    <property type="entry name" value="SULFUR CARRIER PROTEIN THIS"/>
    <property type="match status" value="1"/>
</dbReference>
<dbReference type="Proteomes" id="UP001589838">
    <property type="component" value="Unassembled WGS sequence"/>
</dbReference>
<accession>A0ABV6KJP4</accession>
<dbReference type="NCBIfam" id="TIGR01683">
    <property type="entry name" value="thiS"/>
    <property type="match status" value="1"/>
</dbReference>
<dbReference type="PANTHER" id="PTHR34472">
    <property type="entry name" value="SULFUR CARRIER PROTEIN THIS"/>
    <property type="match status" value="1"/>
</dbReference>
<proteinExistence type="predicted"/>
<dbReference type="CDD" id="cd00565">
    <property type="entry name" value="Ubl_ThiS"/>
    <property type="match status" value="1"/>
</dbReference>
<evidence type="ECO:0000313" key="2">
    <source>
        <dbReference type="Proteomes" id="UP001589838"/>
    </source>
</evidence>
<organism evidence="1 2">
    <name type="scientific">Halalkalibacter kiskunsagensis</name>
    <dbReference type="NCBI Taxonomy" id="1548599"/>
    <lineage>
        <taxon>Bacteria</taxon>
        <taxon>Bacillati</taxon>
        <taxon>Bacillota</taxon>
        <taxon>Bacilli</taxon>
        <taxon>Bacillales</taxon>
        <taxon>Bacillaceae</taxon>
        <taxon>Halalkalibacter</taxon>
    </lineage>
</organism>
<keyword evidence="2" id="KW-1185">Reference proteome</keyword>
<comment type="caution">
    <text evidence="1">The sequence shown here is derived from an EMBL/GenBank/DDBJ whole genome shotgun (WGS) entry which is preliminary data.</text>
</comment>